<keyword evidence="3" id="KW-0677">Repeat</keyword>
<dbReference type="InterPro" id="IPR019775">
    <property type="entry name" value="WD40_repeat_CS"/>
</dbReference>
<comment type="function">
    <text evidence="5">Component of the RIX1 complex required for processing of ITS2 sequences from 35S pre-rRNA.</text>
</comment>
<feature type="repeat" description="WD" evidence="4">
    <location>
        <begin position="187"/>
        <end position="209"/>
    </location>
</feature>
<evidence type="ECO:0000256" key="3">
    <source>
        <dbReference type="ARBA" id="ARBA00022737"/>
    </source>
</evidence>
<keyword evidence="5" id="KW-0539">Nucleus</keyword>
<evidence type="ECO:0000256" key="5">
    <source>
        <dbReference type="RuleBase" id="RU369067"/>
    </source>
</evidence>
<dbReference type="AlphaFoldDB" id="A0AAD4M990"/>
<keyword evidence="7" id="KW-1185">Reference proteome</keyword>
<evidence type="ECO:0000313" key="7">
    <source>
        <dbReference type="Proteomes" id="UP001203297"/>
    </source>
</evidence>
<sequence>MQQLQEVIISTSAPISTSQQTGSGSILFHDIQTGTSLASFKQTSAGRNCTALIATRDAQGGLMFAVQPDKSLLNVYCFQKDQISLKIVLPERLSCIAVDRRGQFCAAGTSQGRIYLWEIASGIMYNSWEAHYRQLREDSGVSVWSVFRLLDDSVQNEIPEAYADLSDHTLPITDIACGFGPFPSCRVLTASADHSVKLWDLSSKSLLTTFQFPHAVACIAWDLTERLFFAASTDGSIHQVNLFRSRTDITGARVAEAVGGAGKNDVLLVGDEEDPSTNKRRLVTIGEPVTTLSLSLTGALLLAGTTLGNVHVYDVPSHQLLRTINAHPGPGLAVTHLTTLLKPPDLVGHVRLGGDRDCGIPVRPIVPFQRMREARPREAHEVTMLLPHAQKVCFSSNTSR</sequence>
<reference evidence="6" key="1">
    <citation type="journal article" date="2022" name="New Phytol.">
        <title>Evolutionary transition to the ectomycorrhizal habit in the genomes of a hyperdiverse lineage of mushroom-forming fungi.</title>
        <authorList>
            <person name="Looney B."/>
            <person name="Miyauchi S."/>
            <person name="Morin E."/>
            <person name="Drula E."/>
            <person name="Courty P.E."/>
            <person name="Kohler A."/>
            <person name="Kuo A."/>
            <person name="LaButti K."/>
            <person name="Pangilinan J."/>
            <person name="Lipzen A."/>
            <person name="Riley R."/>
            <person name="Andreopoulos W."/>
            <person name="He G."/>
            <person name="Johnson J."/>
            <person name="Nolan M."/>
            <person name="Tritt A."/>
            <person name="Barry K.W."/>
            <person name="Grigoriev I.V."/>
            <person name="Nagy L.G."/>
            <person name="Hibbett D."/>
            <person name="Henrissat B."/>
            <person name="Matheny P.B."/>
            <person name="Labbe J."/>
            <person name="Martin F.M."/>
        </authorList>
    </citation>
    <scope>NUCLEOTIDE SEQUENCE</scope>
    <source>
        <strain evidence="6">BPL690</strain>
    </source>
</reference>
<dbReference type="InterPro" id="IPR045227">
    <property type="entry name" value="WDR18/Ipi3/RID3"/>
</dbReference>
<comment type="caution">
    <text evidence="6">The sequence shown here is derived from an EMBL/GenBank/DDBJ whole genome shotgun (WGS) entry which is preliminary data.</text>
</comment>
<comment type="subunit">
    <text evidence="5">Component of the RIX1 complex, composed of IPI1, RIX1/IPI2 and IPI3 in a 1:2:2 stoichiometry. The complex interacts (via RIX1) with MDN1 (via its hexameric AAA ATPase ring) and the pre-60S ribosome particles.</text>
</comment>
<keyword evidence="2 4" id="KW-0853">WD repeat</keyword>
<keyword evidence="5" id="KW-0698">rRNA processing</keyword>
<comment type="similarity">
    <text evidence="1 5">Belongs to the WD repeat IPI3/WDR18 family.</text>
</comment>
<dbReference type="PROSITE" id="PS00678">
    <property type="entry name" value="WD_REPEATS_1"/>
    <property type="match status" value="1"/>
</dbReference>
<dbReference type="GO" id="GO:0120330">
    <property type="term" value="C:rixosome complex"/>
    <property type="evidence" value="ECO:0007669"/>
    <property type="project" value="UniProtKB-UniRule"/>
</dbReference>
<name>A0AAD4M990_9AGAM</name>
<comment type="subcellular location">
    <subcellularLocation>
        <location evidence="5">Nucleus</location>
    </subcellularLocation>
</comment>
<dbReference type="SMART" id="SM00320">
    <property type="entry name" value="WD40"/>
    <property type="match status" value="4"/>
</dbReference>
<dbReference type="Proteomes" id="UP001203297">
    <property type="component" value="Unassembled WGS sequence"/>
</dbReference>
<evidence type="ECO:0000256" key="1">
    <source>
        <dbReference type="ARBA" id="ARBA00010143"/>
    </source>
</evidence>
<dbReference type="EMBL" id="WTXG01000004">
    <property type="protein sequence ID" value="KAI0305853.1"/>
    <property type="molecule type" value="Genomic_DNA"/>
</dbReference>
<dbReference type="GO" id="GO:0005656">
    <property type="term" value="C:nuclear pre-replicative complex"/>
    <property type="evidence" value="ECO:0007669"/>
    <property type="project" value="TreeGrafter"/>
</dbReference>
<evidence type="ECO:0000256" key="2">
    <source>
        <dbReference type="ARBA" id="ARBA00022574"/>
    </source>
</evidence>
<dbReference type="PANTHER" id="PTHR18763">
    <property type="entry name" value="WD-REPEAT PROTEIN 18"/>
    <property type="match status" value="1"/>
</dbReference>
<dbReference type="GO" id="GO:0006261">
    <property type="term" value="P:DNA-templated DNA replication"/>
    <property type="evidence" value="ECO:0007669"/>
    <property type="project" value="TreeGrafter"/>
</dbReference>
<dbReference type="InterPro" id="IPR001680">
    <property type="entry name" value="WD40_rpt"/>
</dbReference>
<evidence type="ECO:0000256" key="4">
    <source>
        <dbReference type="PROSITE-ProRule" id="PRU00221"/>
    </source>
</evidence>
<organism evidence="6 7">
    <name type="scientific">Multifurca ochricompacta</name>
    <dbReference type="NCBI Taxonomy" id="376703"/>
    <lineage>
        <taxon>Eukaryota</taxon>
        <taxon>Fungi</taxon>
        <taxon>Dikarya</taxon>
        <taxon>Basidiomycota</taxon>
        <taxon>Agaricomycotina</taxon>
        <taxon>Agaricomycetes</taxon>
        <taxon>Russulales</taxon>
        <taxon>Russulaceae</taxon>
        <taxon>Multifurca</taxon>
    </lineage>
</organism>
<dbReference type="GO" id="GO:0006364">
    <property type="term" value="P:rRNA processing"/>
    <property type="evidence" value="ECO:0007669"/>
    <property type="project" value="UniProtKB-UniRule"/>
</dbReference>
<dbReference type="Pfam" id="PF00400">
    <property type="entry name" value="WD40"/>
    <property type="match status" value="2"/>
</dbReference>
<dbReference type="PANTHER" id="PTHR18763:SF0">
    <property type="entry name" value="WD REPEAT-CONTAINING PROTEIN 18"/>
    <property type="match status" value="1"/>
</dbReference>
<dbReference type="SUPFAM" id="SSF50978">
    <property type="entry name" value="WD40 repeat-like"/>
    <property type="match status" value="1"/>
</dbReference>
<proteinExistence type="inferred from homology"/>
<gene>
    <name evidence="6" type="ORF">B0F90DRAFT_1693974</name>
</gene>
<accession>A0AAD4M990</accession>
<evidence type="ECO:0000313" key="6">
    <source>
        <dbReference type="EMBL" id="KAI0305853.1"/>
    </source>
</evidence>
<dbReference type="PROSITE" id="PS50082">
    <property type="entry name" value="WD_REPEATS_2"/>
    <property type="match status" value="1"/>
</dbReference>
<dbReference type="InterPro" id="IPR036322">
    <property type="entry name" value="WD40_repeat_dom_sf"/>
</dbReference>
<protein>
    <recommendedName>
        <fullName evidence="5">Pre-rRNA-processing protein IPI3</fullName>
    </recommendedName>
</protein>
<dbReference type="InterPro" id="IPR015943">
    <property type="entry name" value="WD40/YVTN_repeat-like_dom_sf"/>
</dbReference>
<dbReference type="Gene3D" id="2.130.10.10">
    <property type="entry name" value="YVTN repeat-like/Quinoprotein amine dehydrogenase"/>
    <property type="match status" value="2"/>
</dbReference>